<dbReference type="PANTHER" id="PTHR12952">
    <property type="entry name" value="SYS1"/>
    <property type="match status" value="1"/>
</dbReference>
<reference evidence="9" key="1">
    <citation type="journal article" date="2013" name="Genome Biol.">
        <title>Draft genome of the mountain pine beetle, Dendroctonus ponderosae Hopkins, a major forest pest.</title>
        <authorList>
            <person name="Keeling C.I."/>
            <person name="Yuen M.M."/>
            <person name="Liao N.Y."/>
            <person name="Docking T.R."/>
            <person name="Chan S.K."/>
            <person name="Taylor G.A."/>
            <person name="Palmquist D.L."/>
            <person name="Jackman S.D."/>
            <person name="Nguyen A."/>
            <person name="Li M."/>
            <person name="Henderson H."/>
            <person name="Janes J.K."/>
            <person name="Zhao Y."/>
            <person name="Pandoh P."/>
            <person name="Moore R."/>
            <person name="Sperling F.A."/>
            <person name="Huber D.P."/>
            <person name="Birol I."/>
            <person name="Jones S.J."/>
            <person name="Bohlmann J."/>
        </authorList>
    </citation>
    <scope>NUCLEOTIDE SEQUENCE</scope>
</reference>
<keyword evidence="8" id="KW-0472">Membrane</keyword>
<keyword evidence="7" id="KW-0333">Golgi apparatus</keyword>
<evidence type="ECO:0000256" key="5">
    <source>
        <dbReference type="ARBA" id="ARBA00022927"/>
    </source>
</evidence>
<keyword evidence="3" id="KW-0813">Transport</keyword>
<dbReference type="OMA" id="EYEMVGM"/>
<evidence type="ECO:0000256" key="1">
    <source>
        <dbReference type="ARBA" id="ARBA00004653"/>
    </source>
</evidence>
<dbReference type="GO" id="GO:0005829">
    <property type="term" value="C:cytosol"/>
    <property type="evidence" value="ECO:0007669"/>
    <property type="project" value="GOC"/>
</dbReference>
<protein>
    <submittedName>
        <fullName evidence="9">Uncharacterized protein</fullName>
    </submittedName>
</protein>
<dbReference type="GO" id="GO:0034067">
    <property type="term" value="P:protein localization to Golgi apparatus"/>
    <property type="evidence" value="ECO:0007669"/>
    <property type="project" value="TreeGrafter"/>
</dbReference>
<gene>
    <name evidence="9" type="ORF">YQE_03516</name>
</gene>
<evidence type="ECO:0000256" key="3">
    <source>
        <dbReference type="ARBA" id="ARBA00022448"/>
    </source>
</evidence>
<evidence type="ECO:0000256" key="4">
    <source>
        <dbReference type="ARBA" id="ARBA00022692"/>
    </source>
</evidence>
<dbReference type="HOGENOM" id="CLU_081382_2_1_1"/>
<evidence type="ECO:0000256" key="7">
    <source>
        <dbReference type="ARBA" id="ARBA00023034"/>
    </source>
</evidence>
<accession>N6TI10</accession>
<comment type="similarity">
    <text evidence="2">Belongs to the SYS1 family.</text>
</comment>
<keyword evidence="6" id="KW-1133">Transmembrane helix</keyword>
<evidence type="ECO:0000256" key="8">
    <source>
        <dbReference type="ARBA" id="ARBA00023136"/>
    </source>
</evidence>
<dbReference type="AlphaFoldDB" id="N6TI10"/>
<name>N6TI10_DENPD</name>
<dbReference type="Pfam" id="PF09801">
    <property type="entry name" value="SYS1"/>
    <property type="match status" value="1"/>
</dbReference>
<dbReference type="GO" id="GO:0005802">
    <property type="term" value="C:trans-Golgi network"/>
    <property type="evidence" value="ECO:0007669"/>
    <property type="project" value="TreeGrafter"/>
</dbReference>
<dbReference type="PANTHER" id="PTHR12952:SF0">
    <property type="entry name" value="PROTEIN SYS1 HOMOLOG"/>
    <property type="match status" value="1"/>
</dbReference>
<dbReference type="InterPro" id="IPR019185">
    <property type="entry name" value="Integral_membrane_SYS1-rel"/>
</dbReference>
<dbReference type="GO" id="GO:0043001">
    <property type="term" value="P:Golgi to plasma membrane protein transport"/>
    <property type="evidence" value="ECO:0007669"/>
    <property type="project" value="TreeGrafter"/>
</dbReference>
<evidence type="ECO:0000313" key="9">
    <source>
        <dbReference type="EMBL" id="ENN80039.1"/>
    </source>
</evidence>
<dbReference type="GO" id="GO:0000139">
    <property type="term" value="C:Golgi membrane"/>
    <property type="evidence" value="ECO:0007669"/>
    <property type="project" value="UniProtKB-SubCell"/>
</dbReference>
<sequence length="193" mass="22054">GLCYEVYVRPVVKFVNLIRAELNNERFTCLQPLAMKKLTGSFRYTQWDPWLIIAQIVSVQCLLYLSLCLLLVLFGALVGDTRTLDHIFEYHEIQVRDAGGLIVISVFVVNSLIGSAVLWFIVERTKQCMDFSCTWHLVHLIVCWFYNGQFPTTFSWWALNVACATIMCVCAEFFCLRTELAAIPLSLGPKTDL</sequence>
<evidence type="ECO:0000256" key="6">
    <source>
        <dbReference type="ARBA" id="ARBA00022989"/>
    </source>
</evidence>
<feature type="non-terminal residue" evidence="9">
    <location>
        <position position="1"/>
    </location>
</feature>
<dbReference type="GO" id="GO:0006895">
    <property type="term" value="P:Golgi to endosome transport"/>
    <property type="evidence" value="ECO:0007669"/>
    <property type="project" value="TreeGrafter"/>
</dbReference>
<comment type="subcellular location">
    <subcellularLocation>
        <location evidence="1">Golgi apparatus membrane</location>
        <topology evidence="1">Multi-pass membrane protein</topology>
    </subcellularLocation>
</comment>
<keyword evidence="5" id="KW-0653">Protein transport</keyword>
<evidence type="ECO:0000256" key="2">
    <source>
        <dbReference type="ARBA" id="ARBA00008160"/>
    </source>
</evidence>
<organism evidence="9">
    <name type="scientific">Dendroctonus ponderosae</name>
    <name type="common">Mountain pine beetle</name>
    <dbReference type="NCBI Taxonomy" id="77166"/>
    <lineage>
        <taxon>Eukaryota</taxon>
        <taxon>Metazoa</taxon>
        <taxon>Ecdysozoa</taxon>
        <taxon>Arthropoda</taxon>
        <taxon>Hexapoda</taxon>
        <taxon>Insecta</taxon>
        <taxon>Pterygota</taxon>
        <taxon>Neoptera</taxon>
        <taxon>Endopterygota</taxon>
        <taxon>Coleoptera</taxon>
        <taxon>Polyphaga</taxon>
        <taxon>Cucujiformia</taxon>
        <taxon>Curculionidae</taxon>
        <taxon>Scolytinae</taxon>
        <taxon>Dendroctonus</taxon>
    </lineage>
</organism>
<dbReference type="EMBL" id="KB740605">
    <property type="protein sequence ID" value="ENN80039.1"/>
    <property type="molecule type" value="Genomic_DNA"/>
</dbReference>
<proteinExistence type="inferred from homology"/>
<dbReference type="OrthoDB" id="542931at2759"/>
<keyword evidence="4" id="KW-0812">Transmembrane</keyword>